<feature type="binding site" evidence="5">
    <location>
        <position position="6"/>
    </location>
    <ligand>
        <name>Mg(2+)</name>
        <dbReference type="ChEBI" id="CHEBI:18420"/>
    </ligand>
</feature>
<dbReference type="Gene3D" id="3.40.50.1010">
    <property type="entry name" value="5'-nuclease"/>
    <property type="match status" value="1"/>
</dbReference>
<dbReference type="InterPro" id="IPR002716">
    <property type="entry name" value="PIN_dom"/>
</dbReference>
<dbReference type="InterPro" id="IPR029060">
    <property type="entry name" value="PIN-like_dom_sf"/>
</dbReference>
<dbReference type="CDD" id="cd18684">
    <property type="entry name" value="PIN_VapC-like"/>
    <property type="match status" value="1"/>
</dbReference>
<organism evidence="7 8">
    <name type="scientific">Ignicoccus pacificus DSM 13166</name>
    <dbReference type="NCBI Taxonomy" id="940294"/>
    <lineage>
        <taxon>Archaea</taxon>
        <taxon>Thermoproteota</taxon>
        <taxon>Thermoprotei</taxon>
        <taxon>Desulfurococcales</taxon>
        <taxon>Desulfurococcaceae</taxon>
        <taxon>Ignicoccus</taxon>
    </lineage>
</organism>
<gene>
    <name evidence="5" type="primary">vapC</name>
    <name evidence="7" type="ORF">IPA_07840</name>
</gene>
<evidence type="ECO:0000259" key="6">
    <source>
        <dbReference type="SMART" id="SM00670"/>
    </source>
</evidence>
<accession>A0A977K9Z5</accession>
<sequence>MRVLLDTNVLIYDSVEDSPFHEEASRIVDENEIALSDLIIHEFIWVMLKLGAPPLFIREKLKEYLQELNTLLIHGSLSVYSKALKYLETEGISYKRVNDLIIVFTAKEYDLKLATFDKRLASLARRMGIEVL</sequence>
<evidence type="ECO:0000256" key="1">
    <source>
        <dbReference type="ARBA" id="ARBA00022649"/>
    </source>
</evidence>
<dbReference type="GO" id="GO:0090729">
    <property type="term" value="F:toxin activity"/>
    <property type="evidence" value="ECO:0007669"/>
    <property type="project" value="UniProtKB-KW"/>
</dbReference>
<name>A0A977K9Z5_9CREN</name>
<dbReference type="HAMAP" id="MF_00265">
    <property type="entry name" value="VapC_Nob1"/>
    <property type="match status" value="1"/>
</dbReference>
<dbReference type="PANTHER" id="PTHR39664">
    <property type="match status" value="1"/>
</dbReference>
<dbReference type="GO" id="GO:0016787">
    <property type="term" value="F:hydrolase activity"/>
    <property type="evidence" value="ECO:0007669"/>
    <property type="project" value="UniProtKB-KW"/>
</dbReference>
<dbReference type="EMBL" id="CP006868">
    <property type="protein sequence ID" value="UXD21769.1"/>
    <property type="molecule type" value="Genomic_DNA"/>
</dbReference>
<protein>
    <recommendedName>
        <fullName evidence="5">Ribonuclease VapC</fullName>
        <shortName evidence="5">RNase VapC</shortName>
        <ecNumber evidence="5">3.1.-.-</ecNumber>
    </recommendedName>
    <alternativeName>
        <fullName evidence="5">Putative toxin VapC</fullName>
    </alternativeName>
</protein>
<dbReference type="GO" id="GO:0004540">
    <property type="term" value="F:RNA nuclease activity"/>
    <property type="evidence" value="ECO:0007669"/>
    <property type="project" value="InterPro"/>
</dbReference>
<dbReference type="InterPro" id="IPR022907">
    <property type="entry name" value="VapC_family"/>
</dbReference>
<evidence type="ECO:0000256" key="5">
    <source>
        <dbReference type="HAMAP-Rule" id="MF_00265"/>
    </source>
</evidence>
<evidence type="ECO:0000256" key="2">
    <source>
        <dbReference type="ARBA" id="ARBA00022722"/>
    </source>
</evidence>
<feature type="domain" description="PIN" evidence="6">
    <location>
        <begin position="1"/>
        <end position="122"/>
    </location>
</feature>
<keyword evidence="2 5" id="KW-0540">Nuclease</keyword>
<evidence type="ECO:0000313" key="8">
    <source>
        <dbReference type="Proteomes" id="UP001063698"/>
    </source>
</evidence>
<evidence type="ECO:0000313" key="7">
    <source>
        <dbReference type="EMBL" id="UXD21769.1"/>
    </source>
</evidence>
<dbReference type="PANTHER" id="PTHR39664:SF2">
    <property type="entry name" value="NUCLEIC ACID-BINDING PROTEIN, CONTAINING PIN DOMAIN-RELATED"/>
    <property type="match status" value="1"/>
</dbReference>
<dbReference type="Proteomes" id="UP001063698">
    <property type="component" value="Chromosome"/>
</dbReference>
<keyword evidence="4 5" id="KW-0378">Hydrolase</keyword>
<dbReference type="AlphaFoldDB" id="A0A977K9Z5"/>
<dbReference type="GO" id="GO:0000287">
    <property type="term" value="F:magnesium ion binding"/>
    <property type="evidence" value="ECO:0007669"/>
    <property type="project" value="UniProtKB-UniRule"/>
</dbReference>
<keyword evidence="3 5" id="KW-0479">Metal-binding</keyword>
<evidence type="ECO:0000256" key="4">
    <source>
        <dbReference type="ARBA" id="ARBA00022801"/>
    </source>
</evidence>
<proteinExistence type="inferred from homology"/>
<comment type="cofactor">
    <cofactor evidence="5">
        <name>Mg(2+)</name>
        <dbReference type="ChEBI" id="CHEBI:18420"/>
    </cofactor>
</comment>
<dbReference type="EC" id="3.1.-.-" evidence="5"/>
<comment type="similarity">
    <text evidence="5">Belongs to the PINc/VapC protein family.</text>
</comment>
<feature type="binding site" evidence="5">
    <location>
        <position position="99"/>
    </location>
    <ligand>
        <name>Mg(2+)</name>
        <dbReference type="ChEBI" id="CHEBI:18420"/>
    </ligand>
</feature>
<keyword evidence="5" id="KW-0460">Magnesium</keyword>
<evidence type="ECO:0000256" key="3">
    <source>
        <dbReference type="ARBA" id="ARBA00022723"/>
    </source>
</evidence>
<reference evidence="7" key="1">
    <citation type="submission" date="2013-11" db="EMBL/GenBank/DDBJ databases">
        <title>Comparative genomics of Ignicoccus.</title>
        <authorList>
            <person name="Podar M."/>
        </authorList>
    </citation>
    <scope>NUCLEOTIDE SEQUENCE</scope>
    <source>
        <strain evidence="7">DSM 13166</strain>
    </source>
</reference>
<keyword evidence="8" id="KW-1185">Reference proteome</keyword>
<dbReference type="SUPFAM" id="SSF88723">
    <property type="entry name" value="PIN domain-like"/>
    <property type="match status" value="1"/>
</dbReference>
<comment type="function">
    <text evidence="5">Toxic component of a toxin-antitoxin (TA) system. An RNase.</text>
</comment>
<dbReference type="SMART" id="SM00670">
    <property type="entry name" value="PINc"/>
    <property type="match status" value="1"/>
</dbReference>
<dbReference type="KEGG" id="ipc:IPA_07840"/>
<dbReference type="Pfam" id="PF01850">
    <property type="entry name" value="PIN"/>
    <property type="match status" value="1"/>
</dbReference>
<keyword evidence="1 5" id="KW-1277">Toxin-antitoxin system</keyword>
<keyword evidence="5" id="KW-0800">Toxin</keyword>